<gene>
    <name evidence="2" type="ORF">M501DRAFT_1000045</name>
</gene>
<sequence length="196" mass="22239">MGRSRSSSSSTISSGAFSSSSSSSMMIESTGIVGVNSEYRRYERSDGRTIRIYEQYRRPRISTPRKSKISLPDGIFPEVHSVQRLSSTQRDQVVREEDRIAKEMHVTKVPQLSRLRRKVVVHQKSVKEELDGAMLRKDRFQSRAEESTSLPPPTPNIGRLATPDLPEIVEFPFCECCDQMATMVCQRCAFEMCLAE</sequence>
<proteinExistence type="predicted"/>
<dbReference type="EMBL" id="MU006116">
    <property type="protein sequence ID" value="KAF2834596.1"/>
    <property type="molecule type" value="Genomic_DNA"/>
</dbReference>
<accession>A0A9P4VIY8</accession>
<feature type="compositionally biased region" description="Low complexity" evidence="1">
    <location>
        <begin position="1"/>
        <end position="24"/>
    </location>
</feature>
<dbReference type="AlphaFoldDB" id="A0A9P4VIY8"/>
<organism evidence="2 3">
    <name type="scientific">Patellaria atrata CBS 101060</name>
    <dbReference type="NCBI Taxonomy" id="1346257"/>
    <lineage>
        <taxon>Eukaryota</taxon>
        <taxon>Fungi</taxon>
        <taxon>Dikarya</taxon>
        <taxon>Ascomycota</taxon>
        <taxon>Pezizomycotina</taxon>
        <taxon>Dothideomycetes</taxon>
        <taxon>Dothideomycetes incertae sedis</taxon>
        <taxon>Patellariales</taxon>
        <taxon>Patellariaceae</taxon>
        <taxon>Patellaria</taxon>
    </lineage>
</organism>
<dbReference type="OrthoDB" id="3926247at2759"/>
<name>A0A9P4VIY8_9PEZI</name>
<reference evidence="2" key="1">
    <citation type="journal article" date="2020" name="Stud. Mycol.">
        <title>101 Dothideomycetes genomes: a test case for predicting lifestyles and emergence of pathogens.</title>
        <authorList>
            <person name="Haridas S."/>
            <person name="Albert R."/>
            <person name="Binder M."/>
            <person name="Bloem J."/>
            <person name="Labutti K."/>
            <person name="Salamov A."/>
            <person name="Andreopoulos B."/>
            <person name="Baker S."/>
            <person name="Barry K."/>
            <person name="Bills G."/>
            <person name="Bluhm B."/>
            <person name="Cannon C."/>
            <person name="Castanera R."/>
            <person name="Culley D."/>
            <person name="Daum C."/>
            <person name="Ezra D."/>
            <person name="Gonzalez J."/>
            <person name="Henrissat B."/>
            <person name="Kuo A."/>
            <person name="Liang C."/>
            <person name="Lipzen A."/>
            <person name="Lutzoni F."/>
            <person name="Magnuson J."/>
            <person name="Mondo S."/>
            <person name="Nolan M."/>
            <person name="Ohm R."/>
            <person name="Pangilinan J."/>
            <person name="Park H.-J."/>
            <person name="Ramirez L."/>
            <person name="Alfaro M."/>
            <person name="Sun H."/>
            <person name="Tritt A."/>
            <person name="Yoshinaga Y."/>
            <person name="Zwiers L.-H."/>
            <person name="Turgeon B."/>
            <person name="Goodwin S."/>
            <person name="Spatafora J."/>
            <person name="Crous P."/>
            <person name="Grigoriev I."/>
        </authorList>
    </citation>
    <scope>NUCLEOTIDE SEQUENCE</scope>
    <source>
        <strain evidence="2">CBS 101060</strain>
    </source>
</reference>
<evidence type="ECO:0000313" key="2">
    <source>
        <dbReference type="EMBL" id="KAF2834596.1"/>
    </source>
</evidence>
<evidence type="ECO:0000256" key="1">
    <source>
        <dbReference type="SAM" id="MobiDB-lite"/>
    </source>
</evidence>
<evidence type="ECO:0000313" key="3">
    <source>
        <dbReference type="Proteomes" id="UP000799429"/>
    </source>
</evidence>
<dbReference type="Proteomes" id="UP000799429">
    <property type="component" value="Unassembled WGS sequence"/>
</dbReference>
<feature type="region of interest" description="Disordered" evidence="1">
    <location>
        <begin position="1"/>
        <end position="25"/>
    </location>
</feature>
<comment type="caution">
    <text evidence="2">The sequence shown here is derived from an EMBL/GenBank/DDBJ whole genome shotgun (WGS) entry which is preliminary data.</text>
</comment>
<keyword evidence="3" id="KW-1185">Reference proteome</keyword>
<protein>
    <submittedName>
        <fullName evidence="2">Uncharacterized protein</fullName>
    </submittedName>
</protein>
<feature type="region of interest" description="Disordered" evidence="1">
    <location>
        <begin position="138"/>
        <end position="159"/>
    </location>
</feature>